<evidence type="ECO:0000259" key="5">
    <source>
        <dbReference type="SMART" id="SM00478"/>
    </source>
</evidence>
<evidence type="ECO:0000256" key="4">
    <source>
        <dbReference type="ARBA" id="ARBA00023204"/>
    </source>
</evidence>
<comment type="catalytic activity">
    <reaction evidence="1">
        <text>Hydrolysis of alkylated DNA, releasing 3-methyladenine, 3-methylguanine, 7-methylguanine and 7-methyladenine.</text>
        <dbReference type="EC" id="3.2.2.21"/>
    </reaction>
</comment>
<dbReference type="GO" id="GO:0006307">
    <property type="term" value="P:DNA alkylation repair"/>
    <property type="evidence" value="ECO:0007669"/>
    <property type="project" value="TreeGrafter"/>
</dbReference>
<dbReference type="InterPro" id="IPR003265">
    <property type="entry name" value="HhH-GPD_domain"/>
</dbReference>
<dbReference type="AlphaFoldDB" id="A0A3A3GJU0"/>
<dbReference type="GO" id="GO:0043916">
    <property type="term" value="F:DNA-7-methylguanine glycosylase activity"/>
    <property type="evidence" value="ECO:0007669"/>
    <property type="project" value="TreeGrafter"/>
</dbReference>
<evidence type="ECO:0000256" key="2">
    <source>
        <dbReference type="ARBA" id="ARBA00012000"/>
    </source>
</evidence>
<comment type="caution">
    <text evidence="6">The sequence shown here is derived from an EMBL/GenBank/DDBJ whole genome shotgun (WGS) entry which is preliminary data.</text>
</comment>
<dbReference type="InterPro" id="IPR011257">
    <property type="entry name" value="DNA_glycosylase"/>
</dbReference>
<proteinExistence type="predicted"/>
<keyword evidence="4" id="KW-0234">DNA repair</keyword>
<organism evidence="6 7">
    <name type="scientific">Paenibacillus thiaminolyticus</name>
    <name type="common">Bacillus thiaminolyticus</name>
    <dbReference type="NCBI Taxonomy" id="49283"/>
    <lineage>
        <taxon>Bacteria</taxon>
        <taxon>Bacillati</taxon>
        <taxon>Bacillota</taxon>
        <taxon>Bacilli</taxon>
        <taxon>Bacillales</taxon>
        <taxon>Paenibacillaceae</taxon>
        <taxon>Paenibacillus</taxon>
    </lineage>
</organism>
<dbReference type="GO" id="GO:0006285">
    <property type="term" value="P:base-excision repair, AP site formation"/>
    <property type="evidence" value="ECO:0007669"/>
    <property type="project" value="TreeGrafter"/>
</dbReference>
<dbReference type="CDD" id="cd00056">
    <property type="entry name" value="ENDO3c"/>
    <property type="match status" value="1"/>
</dbReference>
<dbReference type="Proteomes" id="UP000266177">
    <property type="component" value="Unassembled WGS sequence"/>
</dbReference>
<evidence type="ECO:0000313" key="6">
    <source>
        <dbReference type="EMBL" id="RJG25127.1"/>
    </source>
</evidence>
<evidence type="ECO:0000313" key="7">
    <source>
        <dbReference type="Proteomes" id="UP000266177"/>
    </source>
</evidence>
<dbReference type="GO" id="GO:0032993">
    <property type="term" value="C:protein-DNA complex"/>
    <property type="evidence" value="ECO:0007669"/>
    <property type="project" value="TreeGrafter"/>
</dbReference>
<evidence type="ECO:0000256" key="1">
    <source>
        <dbReference type="ARBA" id="ARBA00000086"/>
    </source>
</evidence>
<dbReference type="PANTHER" id="PTHR43003:SF5">
    <property type="entry name" value="DNA-3-METHYLADENINE GLYCOSYLASE"/>
    <property type="match status" value="1"/>
</dbReference>
<dbReference type="EC" id="3.2.2.21" evidence="2"/>
<dbReference type="SUPFAM" id="SSF48150">
    <property type="entry name" value="DNA-glycosylase"/>
    <property type="match status" value="1"/>
</dbReference>
<dbReference type="Gene3D" id="1.10.1670.40">
    <property type="match status" value="1"/>
</dbReference>
<sequence>MGNVVTKYFDYGEREINYLRSADAALGAAMARLGRVERVIMPDPFAALVHAIVGQLVSVKAANTVWERMHERLGDISPQNLAAQPAERIQGCGMPMTKAERIREIALQVANGEFDLQELHRLSDADATARLMTLPGVGKWTAEMLLIHALERPDVVSWGDIAIRRGMMALYGLDTMKKAQFDRYRQAYSPYGSVASIYLWVLSFE</sequence>
<dbReference type="Pfam" id="PF00730">
    <property type="entry name" value="HhH-GPD"/>
    <property type="match status" value="1"/>
</dbReference>
<name>A0A3A3GJU0_PANTH</name>
<feature type="domain" description="HhH-GPD" evidence="5">
    <location>
        <begin position="53"/>
        <end position="203"/>
    </location>
</feature>
<dbReference type="SMART" id="SM00478">
    <property type="entry name" value="ENDO3c"/>
    <property type="match status" value="1"/>
</dbReference>
<dbReference type="OrthoDB" id="9785929at2"/>
<dbReference type="EMBL" id="QYZD01000004">
    <property type="protein sequence ID" value="RJG25127.1"/>
    <property type="molecule type" value="Genomic_DNA"/>
</dbReference>
<keyword evidence="3" id="KW-0227">DNA damage</keyword>
<dbReference type="GO" id="GO:0005737">
    <property type="term" value="C:cytoplasm"/>
    <property type="evidence" value="ECO:0007669"/>
    <property type="project" value="TreeGrafter"/>
</dbReference>
<dbReference type="PANTHER" id="PTHR43003">
    <property type="entry name" value="DNA-3-METHYLADENINE GLYCOSYLASE"/>
    <property type="match status" value="1"/>
</dbReference>
<dbReference type="InterPro" id="IPR051912">
    <property type="entry name" value="Alkylbase_DNA_Glycosylase/TA"/>
</dbReference>
<evidence type="ECO:0000256" key="3">
    <source>
        <dbReference type="ARBA" id="ARBA00022763"/>
    </source>
</evidence>
<gene>
    <name evidence="6" type="ORF">DQX05_06535</name>
</gene>
<dbReference type="RefSeq" id="WP_119791976.1">
    <property type="nucleotide sequence ID" value="NZ_QYZD01000004.1"/>
</dbReference>
<dbReference type="Gene3D" id="1.10.340.30">
    <property type="entry name" value="Hypothetical protein, domain 2"/>
    <property type="match status" value="1"/>
</dbReference>
<accession>A0A3A3GJU0</accession>
<dbReference type="GO" id="GO:0008725">
    <property type="term" value="F:DNA-3-methyladenine glycosylase activity"/>
    <property type="evidence" value="ECO:0007669"/>
    <property type="project" value="TreeGrafter"/>
</dbReference>
<dbReference type="GO" id="GO:0032131">
    <property type="term" value="F:alkylated DNA binding"/>
    <property type="evidence" value="ECO:0007669"/>
    <property type="project" value="TreeGrafter"/>
</dbReference>
<reference evidence="6 7" key="1">
    <citation type="submission" date="2018-09" db="EMBL/GenBank/DDBJ databases">
        <title>Paenibacillus SK2017-BO5.</title>
        <authorList>
            <person name="Piskunova J.V."/>
            <person name="Dubiley S.A."/>
            <person name="Severinov K.V."/>
        </authorList>
    </citation>
    <scope>NUCLEOTIDE SEQUENCE [LARGE SCALE GENOMIC DNA]</scope>
    <source>
        <strain evidence="6 7">BO5</strain>
    </source>
</reference>
<protein>
    <recommendedName>
        <fullName evidence="2">DNA-3-methyladenine glycosylase II</fullName>
        <ecNumber evidence="2">3.2.2.21</ecNumber>
    </recommendedName>
</protein>